<feature type="chain" id="PRO_5037642901" evidence="1">
    <location>
        <begin position="40"/>
        <end position="458"/>
    </location>
</feature>
<gene>
    <name evidence="2" type="ORF">JIN81_12740</name>
</gene>
<organism evidence="2 3">
    <name type="scientific">Haloferula rosea</name>
    <dbReference type="NCBI Taxonomy" id="490093"/>
    <lineage>
        <taxon>Bacteria</taxon>
        <taxon>Pseudomonadati</taxon>
        <taxon>Verrucomicrobiota</taxon>
        <taxon>Verrucomicrobiia</taxon>
        <taxon>Verrucomicrobiales</taxon>
        <taxon>Verrucomicrobiaceae</taxon>
        <taxon>Haloferula</taxon>
    </lineage>
</organism>
<dbReference type="EMBL" id="JAENII010000009">
    <property type="protein sequence ID" value="MBK1827891.1"/>
    <property type="molecule type" value="Genomic_DNA"/>
</dbReference>
<keyword evidence="1" id="KW-0732">Signal</keyword>
<feature type="signal peptide" evidence="1">
    <location>
        <begin position="1"/>
        <end position="39"/>
    </location>
</feature>
<dbReference type="AlphaFoldDB" id="A0A934REY2"/>
<name>A0A934REY2_9BACT</name>
<dbReference type="CDD" id="cd15482">
    <property type="entry name" value="Sialidase_non-viral"/>
    <property type="match status" value="1"/>
</dbReference>
<evidence type="ECO:0000256" key="1">
    <source>
        <dbReference type="SAM" id="SignalP"/>
    </source>
</evidence>
<evidence type="ECO:0000313" key="3">
    <source>
        <dbReference type="Proteomes" id="UP000658278"/>
    </source>
</evidence>
<dbReference type="RefSeq" id="WP_200280171.1">
    <property type="nucleotide sequence ID" value="NZ_JAENII010000009.1"/>
</dbReference>
<dbReference type="Proteomes" id="UP000658278">
    <property type="component" value="Unassembled WGS sequence"/>
</dbReference>
<evidence type="ECO:0000313" key="2">
    <source>
        <dbReference type="EMBL" id="MBK1827891.1"/>
    </source>
</evidence>
<accession>A0A934REY2</accession>
<protein>
    <submittedName>
        <fullName evidence="2">BNR-4 repeat-containing protein</fullName>
    </submittedName>
</protein>
<sequence length="458" mass="50744">MANHRFSRARHPKASRPSILAIGSLAALALTCLVQPAQAEASTREPTTFMEDAGWCWFQDPRAIIHQGKLIVGGLSGTTGDVKVSVYDLEAGKDLGTTVLHAGFEKDDHNVPALHARPDGSILAVYAKHNRDRVHHYRISSPDDFLSWGEPQKFVHDYPKAANVTYMNLYTSKSEGKLYNFFRGIGFNPSVISSSDHGETWGDPHHLISDEVDGVNRPYPRYVQRDENTVGISFTDAHPRNFGNSIYYADFRDGAFFRVDGTRIKALEDGPLTPSEADLIFKGGGNKGPGDHSLSAERSAWTSSIAVDESSRPHIGYSLYLTNDDHRYRMAHWNGKTWVDREVAYAGTCLYPRESSYTGLIALDPTHPSHAVISTDVDPSTGKDLGGTHEIFSATVGTDDDRSTITWKPLTSKSTHPNLRPIIVAGEGYSVLLWLRGPWKTYTDYQSDVVGWVLKRPD</sequence>
<dbReference type="InterPro" id="IPR036278">
    <property type="entry name" value="Sialidase_sf"/>
</dbReference>
<comment type="caution">
    <text evidence="2">The sequence shown here is derived from an EMBL/GenBank/DDBJ whole genome shotgun (WGS) entry which is preliminary data.</text>
</comment>
<keyword evidence="3" id="KW-1185">Reference proteome</keyword>
<reference evidence="2" key="1">
    <citation type="submission" date="2021-01" db="EMBL/GenBank/DDBJ databases">
        <title>Modified the classification status of verrucomicrobia.</title>
        <authorList>
            <person name="Feng X."/>
        </authorList>
    </citation>
    <scope>NUCLEOTIDE SEQUENCE</scope>
    <source>
        <strain evidence="2">KCTC 22201</strain>
    </source>
</reference>
<proteinExistence type="predicted"/>
<dbReference type="SUPFAM" id="SSF50939">
    <property type="entry name" value="Sialidases"/>
    <property type="match status" value="1"/>
</dbReference>
<dbReference type="Pfam" id="PF15892">
    <property type="entry name" value="BNR_4"/>
    <property type="match status" value="1"/>
</dbReference>
<dbReference type="Gene3D" id="2.120.10.10">
    <property type="match status" value="1"/>
</dbReference>